<evidence type="ECO:0000259" key="4">
    <source>
        <dbReference type="Pfam" id="PF21787"/>
    </source>
</evidence>
<feature type="domain" description="THAP9-like helix-turn-helix" evidence="3">
    <location>
        <begin position="88"/>
        <end position="169"/>
    </location>
</feature>
<dbReference type="Proteomes" id="UP000653454">
    <property type="component" value="Unassembled WGS sequence"/>
</dbReference>
<dbReference type="PANTHER" id="PTHR47577">
    <property type="entry name" value="THAP DOMAIN-CONTAINING PROTEIN 6"/>
    <property type="match status" value="1"/>
</dbReference>
<dbReference type="InterPro" id="IPR048365">
    <property type="entry name" value="TNP-like_RNaseH_N"/>
</dbReference>
<organism evidence="7 8">
    <name type="scientific">Plutella xylostella</name>
    <name type="common">Diamondback moth</name>
    <name type="synonym">Plutella maculipennis</name>
    <dbReference type="NCBI Taxonomy" id="51655"/>
    <lineage>
        <taxon>Eukaryota</taxon>
        <taxon>Metazoa</taxon>
        <taxon>Ecdysozoa</taxon>
        <taxon>Arthropoda</taxon>
        <taxon>Hexapoda</taxon>
        <taxon>Insecta</taxon>
        <taxon>Pterygota</taxon>
        <taxon>Neoptera</taxon>
        <taxon>Endopterygota</taxon>
        <taxon>Lepidoptera</taxon>
        <taxon>Glossata</taxon>
        <taxon>Ditrysia</taxon>
        <taxon>Yponomeutoidea</taxon>
        <taxon>Plutellidae</taxon>
        <taxon>Plutella</taxon>
    </lineage>
</organism>
<evidence type="ECO:0000313" key="8">
    <source>
        <dbReference type="Proteomes" id="UP000653454"/>
    </source>
</evidence>
<evidence type="ECO:0000256" key="2">
    <source>
        <dbReference type="SAM" id="MobiDB-lite"/>
    </source>
</evidence>
<comment type="caution">
    <text evidence="7">The sequence shown here is derived from an EMBL/GenBank/DDBJ whole genome shotgun (WGS) entry which is preliminary data.</text>
</comment>
<evidence type="ECO:0000259" key="6">
    <source>
        <dbReference type="Pfam" id="PF21789"/>
    </source>
</evidence>
<feature type="domain" description="Transposable element P transposase-like GTP-binding insertion" evidence="5">
    <location>
        <begin position="338"/>
        <end position="458"/>
    </location>
</feature>
<reference evidence="7" key="1">
    <citation type="submission" date="2020-11" db="EMBL/GenBank/DDBJ databases">
        <authorList>
            <person name="Whiteford S."/>
        </authorList>
    </citation>
    <scope>NUCLEOTIDE SEQUENCE</scope>
</reference>
<dbReference type="InterPro" id="IPR048367">
    <property type="entry name" value="TNP-like_RNaseH_C"/>
</dbReference>
<dbReference type="PANTHER" id="PTHR47577:SF2">
    <property type="entry name" value="THAP DOMAIN CONTAINING 9"/>
    <property type="match status" value="1"/>
</dbReference>
<feature type="region of interest" description="Disordered" evidence="2">
    <location>
        <begin position="1"/>
        <end position="25"/>
    </location>
</feature>
<gene>
    <name evidence="7" type="ORF">PLXY2_LOCUS9655</name>
</gene>
<dbReference type="Pfam" id="PF12017">
    <property type="entry name" value="Tnp_P_element"/>
    <property type="match status" value="1"/>
</dbReference>
<name>A0A8S4FP09_PLUXY</name>
<keyword evidence="8" id="KW-1185">Reference proteome</keyword>
<proteinExistence type="predicted"/>
<sequence length="675" mass="77927">MKKKTTETDDQPIFPSTPKTSKVEQTEIEDFSDLDSVFDTPKKAKLRKQLRKKIALQKRYILKIQSLRRKKLRLKKKLASFKQILETLKTERYINDDTHDVLSSNVFAADLYAKMKKKIQGKSKKPASKYEPEFRKFCLTLHFLSPNAYRYIRNKFETCLPHPKTISKWYANIDGSPDLTDDAFKILEAKRKQSNANMTCALIADEMAFRQQRCFNRQTKQDEGLVDMGTGPNENLNVKASEAYAFMLVSLNESWKLPVAYFFIHGLTGEQKANIINTILSRCYEVGVDVVSLTFDGHSTNVSAMKVLGCNLHDPKNLKTSFKHPCANYEVAVFLDFCHMLKLIRNHFELKETFMHEDKEIKWDYIKKLEEMQEQIGLNLANRLTKKHVHFRNSIMNVKLATQLLSRSVSKAIEFCRQELKLPGFENSEATEKNIMIMNNIFDIFNSRNFSSHGFKRPIIPIMKDEVFAELQEAKDMILSLNIKVSRKRTYKEHQTSKKITLKTCTPILKSPCFTGFLGVLVCIKSLESLYETLIESNRLRYLTTYRLSQDHIELFFGSIRMHGGHNDNPNARQFKGIYRKLLCHMELKSAESGNCVPLEHISILMCSSALKSINETAASTRPDDDEAETSEQESLGENLERASQLLHNTQFWEYKEQVVGYIAGYVARSLLKKN</sequence>
<feature type="region of interest" description="Disordered" evidence="2">
    <location>
        <begin position="618"/>
        <end position="638"/>
    </location>
</feature>
<evidence type="ECO:0000259" key="3">
    <source>
        <dbReference type="Pfam" id="PF12017"/>
    </source>
</evidence>
<dbReference type="InterPro" id="IPR048366">
    <property type="entry name" value="TNP-like_GBD"/>
</dbReference>
<dbReference type="EMBL" id="CAJHNJ030000039">
    <property type="protein sequence ID" value="CAG9129756.1"/>
    <property type="molecule type" value="Genomic_DNA"/>
</dbReference>
<evidence type="ECO:0000259" key="5">
    <source>
        <dbReference type="Pfam" id="PF21788"/>
    </source>
</evidence>
<dbReference type="AlphaFoldDB" id="A0A8S4FP09"/>
<protein>
    <submittedName>
        <fullName evidence="7">(diamondback moth) hypothetical protein</fullName>
    </submittedName>
</protein>
<dbReference type="Pfam" id="PF21788">
    <property type="entry name" value="TNP-like_GBD"/>
    <property type="match status" value="1"/>
</dbReference>
<feature type="domain" description="Transposable element P transposase-like RNase H C-terminal" evidence="6">
    <location>
        <begin position="546"/>
        <end position="580"/>
    </location>
</feature>
<dbReference type="InterPro" id="IPR021896">
    <property type="entry name" value="THAP9-like_HTH"/>
</dbReference>
<feature type="coiled-coil region" evidence="1">
    <location>
        <begin position="64"/>
        <end position="91"/>
    </location>
</feature>
<accession>A0A8S4FP09</accession>
<evidence type="ECO:0000313" key="7">
    <source>
        <dbReference type="EMBL" id="CAG9129756.1"/>
    </source>
</evidence>
<dbReference type="Pfam" id="PF21789">
    <property type="entry name" value="TNP-like_RNaseH_C"/>
    <property type="match status" value="1"/>
</dbReference>
<feature type="domain" description="Transposable element P transposase-like RNase H" evidence="4">
    <location>
        <begin position="176"/>
        <end position="309"/>
    </location>
</feature>
<keyword evidence="1" id="KW-0175">Coiled coil</keyword>
<evidence type="ECO:0000256" key="1">
    <source>
        <dbReference type="SAM" id="Coils"/>
    </source>
</evidence>
<dbReference type="Pfam" id="PF21787">
    <property type="entry name" value="TNP-like_RNaseH_N"/>
    <property type="match status" value="1"/>
</dbReference>